<reference evidence="2 3" key="1">
    <citation type="submission" date="2024-01" db="EMBL/GenBank/DDBJ databases">
        <title>Genome assemblies of Stephania.</title>
        <authorList>
            <person name="Yang L."/>
        </authorList>
    </citation>
    <scope>NUCLEOTIDE SEQUENCE [LARGE SCALE GENOMIC DNA]</scope>
    <source>
        <strain evidence="2">YNDBR</strain>
        <tissue evidence="2">Leaf</tissue>
    </source>
</reference>
<feature type="transmembrane region" description="Helical" evidence="1">
    <location>
        <begin position="270"/>
        <end position="289"/>
    </location>
</feature>
<feature type="transmembrane region" description="Helical" evidence="1">
    <location>
        <begin position="27"/>
        <end position="47"/>
    </location>
</feature>
<protein>
    <submittedName>
        <fullName evidence="2">Uncharacterized protein</fullName>
    </submittedName>
</protein>
<feature type="transmembrane region" description="Helical" evidence="1">
    <location>
        <begin position="54"/>
        <end position="76"/>
    </location>
</feature>
<keyword evidence="1" id="KW-1133">Transmembrane helix</keyword>
<proteinExistence type="predicted"/>
<dbReference type="AlphaFoldDB" id="A0AAP0KWH7"/>
<gene>
    <name evidence="2" type="ORF">Syun_006389</name>
</gene>
<evidence type="ECO:0000313" key="2">
    <source>
        <dbReference type="EMBL" id="KAK9160048.1"/>
    </source>
</evidence>
<feature type="transmembrane region" description="Helical" evidence="1">
    <location>
        <begin position="151"/>
        <end position="170"/>
    </location>
</feature>
<dbReference type="Proteomes" id="UP001420932">
    <property type="component" value="Unassembled WGS sequence"/>
</dbReference>
<dbReference type="PANTHER" id="PTHR35307">
    <property type="entry name" value="PROTEIN, PUTATIVE-RELATED"/>
    <property type="match status" value="1"/>
</dbReference>
<keyword evidence="1" id="KW-0472">Membrane</keyword>
<comment type="caution">
    <text evidence="2">The sequence shown here is derived from an EMBL/GenBank/DDBJ whole genome shotgun (WGS) entry which is preliminary data.</text>
</comment>
<sequence length="907" mass="101493">MEDGQACSCFNGTQDEGGNYSAPVPVIGLYIAGATLVCLSLIVGDLVNAFRSRLFWVPCRFFTMNSFTLTVVGVVTKIPVDLTTPMPDGQDQLAKIYGTSLLFIFMVLFIPSVGKMTASERIPNLASLTLIVITVIVNICMQIGTGLIFKFVVEHVVIMVLMLLTLSIIWSPNADIDTWLDANIDGTKDFVKRCQSRDGPGLDQDMKLVLLGKLNVPELLSCKFGHYPTMGILCATCFIVSSEATFRAALHQRTSSFFGQSVSDYKWSMWVLVGTQIVTTIVGSVSIGLKSLFLARQMKPFVFADEYNNFRSYKRSRSFMPLFRSYYLPKSLSGFCIPEISRGLQGFVSFLQFTIDIGMEWTDQVLIFLVAQIPNVLGIFKNRNRNEMEESERISHQRTPNAPDLQLFPIKDESFNKWLIVQSSNNTELLIEKERLRNPQSSPLIQLLSGYPARSYCTSLMLQLDSMPRTNEFILFILLVSIIDDLPPSDRTRSLVSTFDEVFDVLYFIGENPAVTKDYVHDDMMWIGRDYWMRRKTGNHYFQRCLTRWRSELNYHVGRILRTEGPSSFQRKTSIVDVLNIQENETFDAQYRSIEEIFLCLLHRFLNRLPDVIFKYIVESSNQDFLERATTCLKFLCRLNLIDARVQWSETNIISFITREATGVPNQVDVVAAPDGATALLLDHIIEVASGESGRQTQTITDDYGSEIAHRIAAGILALFNASYLTIGIPGEEQGNQTIILSDDNNIVIIAASIAHLINTIAPPLTTGVTGDEQGSQTFISMETFNDDYNRDIVFGVAARLADLILQLRLAIALASEEQGSQAFITRETLTYDYLSEFTSRIARGIVALITASPSIVGVTDEDEQGSGSGSGSRAFITSETFTDDYRRGIDVAHVAAHIASLITAHY</sequence>
<name>A0AAP0KWH7_9MAGN</name>
<evidence type="ECO:0000313" key="3">
    <source>
        <dbReference type="Proteomes" id="UP001420932"/>
    </source>
</evidence>
<keyword evidence="3" id="KW-1185">Reference proteome</keyword>
<dbReference type="EMBL" id="JBBNAF010000003">
    <property type="protein sequence ID" value="KAK9160048.1"/>
    <property type="molecule type" value="Genomic_DNA"/>
</dbReference>
<organism evidence="2 3">
    <name type="scientific">Stephania yunnanensis</name>
    <dbReference type="NCBI Taxonomy" id="152371"/>
    <lineage>
        <taxon>Eukaryota</taxon>
        <taxon>Viridiplantae</taxon>
        <taxon>Streptophyta</taxon>
        <taxon>Embryophyta</taxon>
        <taxon>Tracheophyta</taxon>
        <taxon>Spermatophyta</taxon>
        <taxon>Magnoliopsida</taxon>
        <taxon>Ranunculales</taxon>
        <taxon>Menispermaceae</taxon>
        <taxon>Menispermoideae</taxon>
        <taxon>Cissampelideae</taxon>
        <taxon>Stephania</taxon>
    </lineage>
</organism>
<feature type="transmembrane region" description="Helical" evidence="1">
    <location>
        <begin position="96"/>
        <end position="113"/>
    </location>
</feature>
<dbReference type="PANTHER" id="PTHR35307:SF3">
    <property type="entry name" value="DUF4220 DOMAIN-CONTAINING PROTEIN"/>
    <property type="match status" value="1"/>
</dbReference>
<accession>A0AAP0KWH7</accession>
<feature type="transmembrane region" description="Helical" evidence="1">
    <location>
        <begin position="125"/>
        <end position="145"/>
    </location>
</feature>
<evidence type="ECO:0000256" key="1">
    <source>
        <dbReference type="SAM" id="Phobius"/>
    </source>
</evidence>
<keyword evidence="1" id="KW-0812">Transmembrane</keyword>